<evidence type="ECO:0000256" key="1">
    <source>
        <dbReference type="ARBA" id="ARBA00008675"/>
    </source>
</evidence>
<reference evidence="5 6" key="1">
    <citation type="journal article" date="2023" name="G3 (Bethesda)">
        <title>A chromosome-length genome assembly and annotation of blackberry (Rubus argutus, cv. 'Hillquist').</title>
        <authorList>
            <person name="Bruna T."/>
            <person name="Aryal R."/>
            <person name="Dudchenko O."/>
            <person name="Sargent D.J."/>
            <person name="Mead D."/>
            <person name="Buti M."/>
            <person name="Cavallini A."/>
            <person name="Hytonen T."/>
            <person name="Andres J."/>
            <person name="Pham M."/>
            <person name="Weisz D."/>
            <person name="Mascagni F."/>
            <person name="Usai G."/>
            <person name="Natali L."/>
            <person name="Bassil N."/>
            <person name="Fernandez G.E."/>
            <person name="Lomsadze A."/>
            <person name="Armour M."/>
            <person name="Olukolu B."/>
            <person name="Poorten T."/>
            <person name="Britton C."/>
            <person name="Davik J."/>
            <person name="Ashrafi H."/>
            <person name="Aiden E.L."/>
            <person name="Borodovsky M."/>
            <person name="Worthington M."/>
        </authorList>
    </citation>
    <scope>NUCLEOTIDE SEQUENCE [LARGE SCALE GENOMIC DNA]</scope>
    <source>
        <strain evidence="5">PI 553951</strain>
    </source>
</reference>
<dbReference type="PANTHER" id="PTHR43572:SF3">
    <property type="entry name" value="PROTEIN SMAX1-LIKE 5"/>
    <property type="match status" value="1"/>
</dbReference>
<dbReference type="Gene3D" id="1.10.1780.10">
    <property type="entry name" value="Clp, N-terminal domain"/>
    <property type="match status" value="1"/>
</dbReference>
<comment type="caution">
    <text evidence="5">The sequence shown here is derived from an EMBL/GenBank/DDBJ whole genome shotgun (WGS) entry which is preliminary data.</text>
</comment>
<gene>
    <name evidence="5" type="ORF">M0R45_018732</name>
</gene>
<dbReference type="Gene3D" id="3.40.50.300">
    <property type="entry name" value="P-loop containing nucleotide triphosphate hydrolases"/>
    <property type="match status" value="1"/>
</dbReference>
<feature type="domain" description="Clp R" evidence="4">
    <location>
        <begin position="8"/>
        <end position="194"/>
    </location>
</feature>
<dbReference type="InterPro" id="IPR027417">
    <property type="entry name" value="P-loop_NTPase"/>
</dbReference>
<organism evidence="5 6">
    <name type="scientific">Rubus argutus</name>
    <name type="common">Southern blackberry</name>
    <dbReference type="NCBI Taxonomy" id="59490"/>
    <lineage>
        <taxon>Eukaryota</taxon>
        <taxon>Viridiplantae</taxon>
        <taxon>Streptophyta</taxon>
        <taxon>Embryophyta</taxon>
        <taxon>Tracheophyta</taxon>
        <taxon>Spermatophyta</taxon>
        <taxon>Magnoliopsida</taxon>
        <taxon>eudicotyledons</taxon>
        <taxon>Gunneridae</taxon>
        <taxon>Pentapetalae</taxon>
        <taxon>rosids</taxon>
        <taxon>fabids</taxon>
        <taxon>Rosales</taxon>
        <taxon>Rosaceae</taxon>
        <taxon>Rosoideae</taxon>
        <taxon>Rosoideae incertae sedis</taxon>
        <taxon>Rubus</taxon>
    </lineage>
</organism>
<evidence type="ECO:0000313" key="5">
    <source>
        <dbReference type="EMBL" id="KAK9931457.1"/>
    </source>
</evidence>
<dbReference type="InterPro" id="IPR051650">
    <property type="entry name" value="SL_signaling_regulator"/>
</dbReference>
<dbReference type="AlphaFoldDB" id="A0AAW1X6U1"/>
<sequence>MRSGGCAVQQTLTAEAASVLKHSLSLARRRGHAQVTPLHVAATLLASRTSLLRRACLKAAAAANHNPPHHHPLQCRALELCFNVALNRLPTTPPSSGGGGGATSPLLVNHGQHHQQQQPSLSNALIAALKRAQAHQRRGCIEQQNQQQPLLTIKVELEQLIISILDDPSVSRVMREAGFSSTSVKNNLEDTSSVSSVFQCYNSSGGVFSSPCSPTAPENLTHHINPSGNFWQTHFLTYTSEQNPLLFSSPPKKLLLPINVSPISATTESASYSKEDVKLVFEVLLRKNSKRRNTVIVGDSVSITEGLVAEVMRRLDRGSEVPEELKSTHFIKFQFPHVSLRFMKREDVESKLSELKRKLDHSGGDGAIIYTGDLKWTISDEREVGGLISGGYSPVEHLVSEISRLVSDYESSSISSTKPKVWLMATASYQTYMRCQMRQPSLEIQWGLQAVSVPSGGLGLSLHASSVHDSRVIFSQSPTEVVETKPFSSSKDQEQGHSKLTCCEECTSNYEKEAHLLKSGQQKLPAWLQPHGTEASQKDEVVELRRKWNRLCYSLHQGRHNQNHLSPALYNHQSLIGKNHAYSTSSYPWLSTRNGIFPDLNSISFADHSASDPAAHGSNLVPRFRRQQSCSTIEFNFDNGIQKQHAVEPTLDSLKGSEDKEVKITLALGNSVFSDSRKSVMQRADMCKLLKENVPWQSESIPSIVEAIIGSKSCSETWFLIDGNDSIGKRRLAQAIAELVLGSADSLLHINMNKREDERYPRVEKLKRALKSSDKLVVLVEDVDLADNQFSKFLADGFETRKFGEVSRREWNQGKAIFILTKGDSTRNEYPNTIIQMKLKVDEKRTSPSFGIASFDHKRKAEWEPENKTKSLRFEEKEDPSVVENVNVNSKDLSRQSSFNSNLDLNLKAGEDNEIEDNAGEVSPISSDLTRDSATDVQTQLGFLDSIENLFVFNRSPARDREATELFLSKIEGCFEGVYGGKLNGVSFSVDKRVLERISVGSGSFPNSLFEKWLKGIFQTSLKTVKFGGKEGILVRLCLGGKEEEEDEQEEGILEGFLGSCLPKKIQIS</sequence>
<accession>A0AAW1X6U1</accession>
<keyword evidence="2 3" id="KW-0677">Repeat</keyword>
<proteinExistence type="inferred from homology"/>
<dbReference type="InterPro" id="IPR058680">
    <property type="entry name" value="NBD_SMAX1-like"/>
</dbReference>
<evidence type="ECO:0000259" key="4">
    <source>
        <dbReference type="PROSITE" id="PS51903"/>
    </source>
</evidence>
<protein>
    <recommendedName>
        <fullName evidence="4">Clp R domain-containing protein</fullName>
    </recommendedName>
</protein>
<evidence type="ECO:0000256" key="3">
    <source>
        <dbReference type="PROSITE-ProRule" id="PRU01251"/>
    </source>
</evidence>
<comment type="similarity">
    <text evidence="1">Belongs to the ClpA/ClpB family.</text>
</comment>
<evidence type="ECO:0000256" key="2">
    <source>
        <dbReference type="ARBA" id="ARBA00022737"/>
    </source>
</evidence>
<dbReference type="SUPFAM" id="SSF81923">
    <property type="entry name" value="Double Clp-N motif"/>
    <property type="match status" value="1"/>
</dbReference>
<dbReference type="EMBL" id="JBEDUW010000004">
    <property type="protein sequence ID" value="KAK9931457.1"/>
    <property type="molecule type" value="Genomic_DNA"/>
</dbReference>
<dbReference type="InterPro" id="IPR036628">
    <property type="entry name" value="Clp_N_dom_sf"/>
</dbReference>
<dbReference type="Proteomes" id="UP001457282">
    <property type="component" value="Unassembled WGS sequence"/>
</dbReference>
<dbReference type="InterPro" id="IPR004176">
    <property type="entry name" value="Clp_R_N"/>
</dbReference>
<dbReference type="Pfam" id="PF23569">
    <property type="entry name" value="NBD_SMAX1"/>
    <property type="match status" value="1"/>
</dbReference>
<keyword evidence="6" id="KW-1185">Reference proteome</keyword>
<evidence type="ECO:0000313" key="6">
    <source>
        <dbReference type="Proteomes" id="UP001457282"/>
    </source>
</evidence>
<dbReference type="PANTHER" id="PTHR43572">
    <property type="entry name" value="CHAPERONE PROTEIN CLPD, CHLOROPLASTIC"/>
    <property type="match status" value="1"/>
</dbReference>
<name>A0AAW1X6U1_RUBAR</name>
<dbReference type="SUPFAM" id="SSF52540">
    <property type="entry name" value="P-loop containing nucleoside triphosphate hydrolases"/>
    <property type="match status" value="1"/>
</dbReference>
<dbReference type="PROSITE" id="PS51903">
    <property type="entry name" value="CLP_R"/>
    <property type="match status" value="1"/>
</dbReference>